<dbReference type="Proteomes" id="UP000315252">
    <property type="component" value="Unassembled WGS sequence"/>
</dbReference>
<feature type="region of interest" description="Disordered" evidence="2">
    <location>
        <begin position="160"/>
        <end position="210"/>
    </location>
</feature>
<comment type="similarity">
    <text evidence="1">Belongs to the UPF0260 family.</text>
</comment>
<sequence>MTSELPFWQRKPLEDMNREEWESLCDGCGKCCLIKLEDEDSGDIVATDVTCKLLDLGTCQCSQYPQRSKYVPDCVTLTPENIGSLGFMPATCAYRLLAEGKPLEDWHPLVSGDPDSVHRSGNSVLNRVVPETEVEDADLEDHVIDWFDGEAIKWDFVEEDLSPGDPADKAWNDGSGNDGSGDEGGWDDEAWGEEESRGEQRGRGVAGDGA</sequence>
<dbReference type="HAMAP" id="MF_00676">
    <property type="entry name" value="UPF0260"/>
    <property type="match status" value="1"/>
</dbReference>
<evidence type="ECO:0000256" key="1">
    <source>
        <dbReference type="HAMAP-Rule" id="MF_00676"/>
    </source>
</evidence>
<evidence type="ECO:0000256" key="2">
    <source>
        <dbReference type="SAM" id="MobiDB-lite"/>
    </source>
</evidence>
<dbReference type="InterPro" id="IPR005358">
    <property type="entry name" value="Puta_zinc/iron-chelating_dom"/>
</dbReference>
<protein>
    <recommendedName>
        <fullName evidence="1">UPF0260 protein FKG95_19375</fullName>
    </recommendedName>
</protein>
<gene>
    <name evidence="3" type="ORF">FKG95_19375</name>
</gene>
<dbReference type="NCBIfam" id="NF003507">
    <property type="entry name" value="PRK05170.2-5"/>
    <property type="match status" value="1"/>
</dbReference>
<evidence type="ECO:0000313" key="4">
    <source>
        <dbReference type="Proteomes" id="UP000315252"/>
    </source>
</evidence>
<dbReference type="AlphaFoldDB" id="A0A545TKJ1"/>
<dbReference type="NCBIfam" id="NF003501">
    <property type="entry name" value="PRK05170.1-5"/>
    <property type="match status" value="1"/>
</dbReference>
<accession>A0A545TKJ1</accession>
<dbReference type="Pfam" id="PF03692">
    <property type="entry name" value="CxxCxxCC"/>
    <property type="match status" value="1"/>
</dbReference>
<comment type="caution">
    <text evidence="3">The sequence shown here is derived from an EMBL/GenBank/DDBJ whole genome shotgun (WGS) entry which is preliminary data.</text>
</comment>
<reference evidence="3 4" key="1">
    <citation type="submission" date="2019-06" db="EMBL/GenBank/DDBJ databases">
        <title>Whole genome sequence for Rhodospirillaceae sp. R148.</title>
        <authorList>
            <person name="Wang G."/>
        </authorList>
    </citation>
    <scope>NUCLEOTIDE SEQUENCE [LARGE SCALE GENOMIC DNA]</scope>
    <source>
        <strain evidence="3 4">R148</strain>
    </source>
</reference>
<feature type="compositionally biased region" description="Acidic residues" evidence="2">
    <location>
        <begin position="180"/>
        <end position="193"/>
    </location>
</feature>
<dbReference type="RefSeq" id="WP_142898071.1">
    <property type="nucleotide sequence ID" value="NZ_ML660058.1"/>
</dbReference>
<dbReference type="InterPro" id="IPR008228">
    <property type="entry name" value="UCP006173"/>
</dbReference>
<dbReference type="PANTHER" id="PTHR37421">
    <property type="entry name" value="UPF0260 PROTEIN YCGN"/>
    <property type="match status" value="1"/>
</dbReference>
<evidence type="ECO:0000313" key="3">
    <source>
        <dbReference type="EMBL" id="TQV77727.1"/>
    </source>
</evidence>
<name>A0A545TKJ1_9PROT</name>
<proteinExistence type="inferred from homology"/>
<organism evidence="3 4">
    <name type="scientific">Denitrobaculum tricleocarpae</name>
    <dbReference type="NCBI Taxonomy" id="2591009"/>
    <lineage>
        <taxon>Bacteria</taxon>
        <taxon>Pseudomonadati</taxon>
        <taxon>Pseudomonadota</taxon>
        <taxon>Alphaproteobacteria</taxon>
        <taxon>Rhodospirillales</taxon>
        <taxon>Rhodospirillaceae</taxon>
        <taxon>Denitrobaculum</taxon>
    </lineage>
</organism>
<dbReference type="OrthoDB" id="9786855at2"/>
<dbReference type="PANTHER" id="PTHR37421:SF1">
    <property type="entry name" value="UPF0260 PROTEIN YCGN"/>
    <property type="match status" value="1"/>
</dbReference>
<dbReference type="EMBL" id="VHSH01000007">
    <property type="protein sequence ID" value="TQV77727.1"/>
    <property type="molecule type" value="Genomic_DNA"/>
</dbReference>
<keyword evidence="4" id="KW-1185">Reference proteome</keyword>